<organism evidence="1 2">
    <name type="scientific">Trapa incisa</name>
    <dbReference type="NCBI Taxonomy" id="236973"/>
    <lineage>
        <taxon>Eukaryota</taxon>
        <taxon>Viridiplantae</taxon>
        <taxon>Streptophyta</taxon>
        <taxon>Embryophyta</taxon>
        <taxon>Tracheophyta</taxon>
        <taxon>Spermatophyta</taxon>
        <taxon>Magnoliopsida</taxon>
        <taxon>eudicotyledons</taxon>
        <taxon>Gunneridae</taxon>
        <taxon>Pentapetalae</taxon>
        <taxon>rosids</taxon>
        <taxon>malvids</taxon>
        <taxon>Myrtales</taxon>
        <taxon>Lythraceae</taxon>
        <taxon>Trapa</taxon>
    </lineage>
</organism>
<gene>
    <name evidence="1" type="ORF">SAY87_001787</name>
</gene>
<proteinExistence type="predicted"/>
<comment type="caution">
    <text evidence="1">The sequence shown here is derived from an EMBL/GenBank/DDBJ whole genome shotgun (WGS) entry which is preliminary data.</text>
</comment>
<dbReference type="EMBL" id="JAXIOK010000015">
    <property type="protein sequence ID" value="KAK4753683.1"/>
    <property type="molecule type" value="Genomic_DNA"/>
</dbReference>
<name>A0AAN7JYM4_9MYRT</name>
<evidence type="ECO:0000313" key="1">
    <source>
        <dbReference type="EMBL" id="KAK4753683.1"/>
    </source>
</evidence>
<accession>A0AAN7JYM4</accession>
<protein>
    <submittedName>
        <fullName evidence="1">Uncharacterized protein</fullName>
    </submittedName>
</protein>
<dbReference type="AlphaFoldDB" id="A0AAN7JYM4"/>
<keyword evidence="2" id="KW-1185">Reference proteome</keyword>
<sequence>MATSLPDQKYKDRCGACGFKLCLSNSVLVLSVAEIASLSFTQMAPDGPRWPGHDISAHTFMKGKLTCIFHSWSLLCSLDGQVGTPIEASSIGYFKYGGFGTS</sequence>
<reference evidence="1 2" key="1">
    <citation type="journal article" date="2023" name="Hortic Res">
        <title>Pangenome of water caltrop reveals structural variations and asymmetric subgenome divergence after allopolyploidization.</title>
        <authorList>
            <person name="Zhang X."/>
            <person name="Chen Y."/>
            <person name="Wang L."/>
            <person name="Yuan Y."/>
            <person name="Fang M."/>
            <person name="Shi L."/>
            <person name="Lu R."/>
            <person name="Comes H.P."/>
            <person name="Ma Y."/>
            <person name="Chen Y."/>
            <person name="Huang G."/>
            <person name="Zhou Y."/>
            <person name="Zheng Z."/>
            <person name="Qiu Y."/>
        </authorList>
    </citation>
    <scope>NUCLEOTIDE SEQUENCE [LARGE SCALE GENOMIC DNA]</scope>
    <source>
        <tissue evidence="1">Roots</tissue>
    </source>
</reference>
<dbReference type="Proteomes" id="UP001345219">
    <property type="component" value="Chromosome 2"/>
</dbReference>
<evidence type="ECO:0000313" key="2">
    <source>
        <dbReference type="Proteomes" id="UP001345219"/>
    </source>
</evidence>